<feature type="region of interest" description="Disordered" evidence="1">
    <location>
        <begin position="49"/>
        <end position="71"/>
    </location>
</feature>
<gene>
    <name evidence="2" type="ORF">HF086_003702</name>
</gene>
<evidence type="ECO:0000313" key="2">
    <source>
        <dbReference type="EMBL" id="KAH9628748.1"/>
    </source>
</evidence>
<proteinExistence type="predicted"/>
<name>A0A922M2H9_SPOEX</name>
<dbReference type="Proteomes" id="UP000814243">
    <property type="component" value="Unassembled WGS sequence"/>
</dbReference>
<reference evidence="2" key="1">
    <citation type="journal article" date="2021" name="G3 (Bethesda)">
        <title>Genome and transcriptome analysis of the beet armyworm Spodoptera exigua reveals targets for pest control. .</title>
        <authorList>
            <person name="Simon S."/>
            <person name="Breeschoten T."/>
            <person name="Jansen H.J."/>
            <person name="Dirks R.P."/>
            <person name="Schranz M.E."/>
            <person name="Ros V.I.D."/>
        </authorList>
    </citation>
    <scope>NUCLEOTIDE SEQUENCE</scope>
    <source>
        <strain evidence="2">TB_SE_WUR_2020</strain>
    </source>
</reference>
<comment type="caution">
    <text evidence="2">The sequence shown here is derived from an EMBL/GenBank/DDBJ whole genome shotgun (WGS) entry which is preliminary data.</text>
</comment>
<protein>
    <submittedName>
        <fullName evidence="2">Uncharacterized protein</fullName>
    </submittedName>
</protein>
<dbReference type="AlphaFoldDB" id="A0A922M2H9"/>
<evidence type="ECO:0000313" key="3">
    <source>
        <dbReference type="Proteomes" id="UP000814243"/>
    </source>
</evidence>
<dbReference type="EMBL" id="JACEFF010000897">
    <property type="protein sequence ID" value="KAH9628748.1"/>
    <property type="molecule type" value="Genomic_DNA"/>
</dbReference>
<sequence>MVVACVELVNRALSSRRGGGGGGGALFQDDTFPPPARRMRWLRPHELCPRPRFRGDDADGDHAEQLSASDR</sequence>
<organism evidence="2 3">
    <name type="scientific">Spodoptera exigua</name>
    <name type="common">Beet armyworm</name>
    <name type="synonym">Noctua fulgens</name>
    <dbReference type="NCBI Taxonomy" id="7107"/>
    <lineage>
        <taxon>Eukaryota</taxon>
        <taxon>Metazoa</taxon>
        <taxon>Ecdysozoa</taxon>
        <taxon>Arthropoda</taxon>
        <taxon>Hexapoda</taxon>
        <taxon>Insecta</taxon>
        <taxon>Pterygota</taxon>
        <taxon>Neoptera</taxon>
        <taxon>Endopterygota</taxon>
        <taxon>Lepidoptera</taxon>
        <taxon>Glossata</taxon>
        <taxon>Ditrysia</taxon>
        <taxon>Noctuoidea</taxon>
        <taxon>Noctuidae</taxon>
        <taxon>Amphipyrinae</taxon>
        <taxon>Spodoptera</taxon>
    </lineage>
</organism>
<feature type="region of interest" description="Disordered" evidence="1">
    <location>
        <begin position="14"/>
        <end position="35"/>
    </location>
</feature>
<evidence type="ECO:0000256" key="1">
    <source>
        <dbReference type="SAM" id="MobiDB-lite"/>
    </source>
</evidence>
<accession>A0A922M2H9</accession>